<dbReference type="Proteomes" id="UP000048948">
    <property type="component" value="Unassembled WGS sequence"/>
</dbReference>
<name>A0A655ARR7_MYCTX</name>
<proteinExistence type="predicted"/>
<accession>A0A655ARR7</accession>
<dbReference type="Proteomes" id="UP000050164">
    <property type="component" value="Unassembled WGS sequence"/>
</dbReference>
<evidence type="ECO:0000313" key="7">
    <source>
        <dbReference type="Proteomes" id="UP000050164"/>
    </source>
</evidence>
<feature type="compositionally biased region" description="Low complexity" evidence="1">
    <location>
        <begin position="49"/>
        <end position="63"/>
    </location>
</feature>
<feature type="region of interest" description="Disordered" evidence="1">
    <location>
        <begin position="47"/>
        <end position="79"/>
    </location>
</feature>
<evidence type="ECO:0000313" key="2">
    <source>
        <dbReference type="EMBL" id="CKT27633.1"/>
    </source>
</evidence>
<feature type="compositionally biased region" description="Polar residues" evidence="1">
    <location>
        <begin position="70"/>
        <end position="79"/>
    </location>
</feature>
<evidence type="ECO:0000313" key="6">
    <source>
        <dbReference type="Proteomes" id="UP000048948"/>
    </source>
</evidence>
<evidence type="ECO:0000256" key="1">
    <source>
        <dbReference type="SAM" id="MobiDB-lite"/>
    </source>
</evidence>
<organism evidence="3 6">
    <name type="scientific">Mycobacterium tuberculosis</name>
    <dbReference type="NCBI Taxonomy" id="1773"/>
    <lineage>
        <taxon>Bacteria</taxon>
        <taxon>Bacillati</taxon>
        <taxon>Actinomycetota</taxon>
        <taxon>Actinomycetes</taxon>
        <taxon>Mycobacteriales</taxon>
        <taxon>Mycobacteriaceae</taxon>
        <taxon>Mycobacterium</taxon>
        <taxon>Mycobacterium tuberculosis complex</taxon>
    </lineage>
</organism>
<dbReference type="Proteomes" id="UP000039021">
    <property type="component" value="Unassembled WGS sequence"/>
</dbReference>
<evidence type="ECO:0000313" key="3">
    <source>
        <dbReference type="EMBL" id="CKT91726.1"/>
    </source>
</evidence>
<reference evidence="5 6" key="2">
    <citation type="submission" date="2015-03" db="EMBL/GenBank/DDBJ databases">
        <authorList>
            <consortium name="Pathogen Informatics"/>
        </authorList>
    </citation>
    <scope>NUCLEOTIDE SEQUENCE [LARGE SCALE GENOMIC DNA]</scope>
    <source>
        <strain evidence="3 6">Bir 172</strain>
        <strain evidence="2 7">Bir 185</strain>
        <strain evidence="5">N09902308</strain>
    </source>
</reference>
<dbReference type="AlphaFoldDB" id="A0A655ARR7"/>
<sequence>MVLRHSHVSLEVTSRADFAFSRAAEIASTMEEPPWLLVLKATRSVKDQTSSSWSGGSMPSTRSSSREAWSGSTLESSSN</sequence>
<evidence type="ECO:0000313" key="5">
    <source>
        <dbReference type="Proteomes" id="UP000039021"/>
    </source>
</evidence>
<gene>
    <name evidence="4" type="ORF">ERS007739_04272</name>
    <name evidence="3" type="ORF">ERS027646_04278</name>
    <name evidence="2" type="ORF">ERS027659_04183</name>
</gene>
<dbReference type="EMBL" id="CNFT01001421">
    <property type="protein sequence ID" value="CKT27633.1"/>
    <property type="molecule type" value="Genomic_DNA"/>
</dbReference>
<protein>
    <submittedName>
        <fullName evidence="3">Uncharacterized protein</fullName>
    </submittedName>
</protein>
<dbReference type="EMBL" id="CNGE01001250">
    <property type="protein sequence ID" value="CKT91726.1"/>
    <property type="molecule type" value="Genomic_DNA"/>
</dbReference>
<reference evidence="4" key="1">
    <citation type="submission" date="2015-03" db="EMBL/GenBank/DDBJ databases">
        <authorList>
            <consortium name="Pathogen Informatics"/>
            <person name="Murphy D."/>
        </authorList>
    </citation>
    <scope>NUCLEOTIDE SEQUENCE</scope>
    <source>
        <strain evidence="4">N09902308</strain>
    </source>
</reference>
<dbReference type="EMBL" id="CSBK01002553">
    <property type="protein sequence ID" value="COZ94926.1"/>
    <property type="molecule type" value="Genomic_DNA"/>
</dbReference>
<evidence type="ECO:0000313" key="4">
    <source>
        <dbReference type="EMBL" id="COZ94926.1"/>
    </source>
</evidence>